<dbReference type="KEGG" id="cin:100177500"/>
<sequence>MKLLLLFILCFPNYLQAALVDPTPKFMQDVDVSYNPAFCSILENTDQISSNGATVKDIGVSSFTGAVSVSDHVLSINGVQEYLDTESFSLDTLTDQLHWPNEVSQVPDGLFNNRVWAVASGFFLPGKDDGSIALMDVSDKSNTAPVIISNQAEGEKWFYHRVLWMDMNKDGHLDAVTARAYGTGAAAEASQLVWFENPGFKYLTPLWQLHVLHEGSEDVAFRIHYMTLPGGSTAPVIISAGFWSFELGLTWSATGDWEDASSIRHMAVDNYGWYFDLQIVDVNMDGRLDVLCTTWSQLGSPGALLAYEIPDDWQNESWTRHVLQTGYKDFPIPGSGSPGSATAFWPLASMESAGVKPYVMVTGDDDGQAYVVTANSEDPDDWTYSSVTIYSDGRGTVGAIAVGDVDGDGASEVFLPLYEKRSVRVMTYLQ</sequence>
<feature type="signal peptide" evidence="1">
    <location>
        <begin position="1"/>
        <end position="17"/>
    </location>
</feature>
<dbReference type="AlphaFoldDB" id="F7AC90"/>
<gene>
    <name evidence="2" type="primary">LOC100177500</name>
</gene>
<accession>F7AC90</accession>
<dbReference type="OMA" id="KIQHRVI"/>
<dbReference type="InParanoid" id="F7AC90"/>
<evidence type="ECO:0000313" key="2">
    <source>
        <dbReference type="Ensembl" id="ENSCINP00000007830.3"/>
    </source>
</evidence>
<reference evidence="2" key="2">
    <citation type="journal article" date="2008" name="Genome Biol.">
        <title>Improved genome assembly and evidence-based global gene model set for the chordate Ciona intestinalis: new insight into intron and operon populations.</title>
        <authorList>
            <person name="Satou Y."/>
            <person name="Mineta K."/>
            <person name="Ogasawara M."/>
            <person name="Sasakura Y."/>
            <person name="Shoguchi E."/>
            <person name="Ueno K."/>
            <person name="Yamada L."/>
            <person name="Matsumoto J."/>
            <person name="Wasserscheid J."/>
            <person name="Dewar K."/>
            <person name="Wiley G.B."/>
            <person name="Macmil S.L."/>
            <person name="Roe B.A."/>
            <person name="Zeller R.W."/>
            <person name="Hastings K.E."/>
            <person name="Lemaire P."/>
            <person name="Lindquist E."/>
            <person name="Endo T."/>
            <person name="Hotta K."/>
            <person name="Inaba K."/>
        </authorList>
    </citation>
    <scope>NUCLEOTIDE SEQUENCE [LARGE SCALE GENOMIC DNA]</scope>
    <source>
        <strain evidence="2">wild type</strain>
    </source>
</reference>
<keyword evidence="1" id="KW-0732">Signal</keyword>
<dbReference type="SUPFAM" id="SSF69318">
    <property type="entry name" value="Integrin alpha N-terminal domain"/>
    <property type="match status" value="1"/>
</dbReference>
<dbReference type="RefSeq" id="XP_002124593.2">
    <property type="nucleotide sequence ID" value="XM_002124557.3"/>
</dbReference>
<protein>
    <submittedName>
        <fullName evidence="2">Uncharacterized LOC100177500</fullName>
    </submittedName>
</protein>
<dbReference type="GeneTree" id="ENSGT00530000064808"/>
<reference evidence="3" key="1">
    <citation type="journal article" date="2002" name="Science">
        <title>The draft genome of Ciona intestinalis: insights into chordate and vertebrate origins.</title>
        <authorList>
            <person name="Dehal P."/>
            <person name="Satou Y."/>
            <person name="Campbell R.K."/>
            <person name="Chapman J."/>
            <person name="Degnan B."/>
            <person name="De Tomaso A."/>
            <person name="Davidson B."/>
            <person name="Di Gregorio A."/>
            <person name="Gelpke M."/>
            <person name="Goodstein D.M."/>
            <person name="Harafuji N."/>
            <person name="Hastings K.E."/>
            <person name="Ho I."/>
            <person name="Hotta K."/>
            <person name="Huang W."/>
            <person name="Kawashima T."/>
            <person name="Lemaire P."/>
            <person name="Martinez D."/>
            <person name="Meinertzhagen I.A."/>
            <person name="Necula S."/>
            <person name="Nonaka M."/>
            <person name="Putnam N."/>
            <person name="Rash S."/>
            <person name="Saiga H."/>
            <person name="Satake M."/>
            <person name="Terry A."/>
            <person name="Yamada L."/>
            <person name="Wang H.G."/>
            <person name="Awazu S."/>
            <person name="Azumi K."/>
            <person name="Boore J."/>
            <person name="Branno M."/>
            <person name="Chin-Bow S."/>
            <person name="DeSantis R."/>
            <person name="Doyle S."/>
            <person name="Francino P."/>
            <person name="Keys D.N."/>
            <person name="Haga S."/>
            <person name="Hayashi H."/>
            <person name="Hino K."/>
            <person name="Imai K.S."/>
            <person name="Inaba K."/>
            <person name="Kano S."/>
            <person name="Kobayashi K."/>
            <person name="Kobayashi M."/>
            <person name="Lee B.I."/>
            <person name="Makabe K.W."/>
            <person name="Manohar C."/>
            <person name="Matassi G."/>
            <person name="Medina M."/>
            <person name="Mochizuki Y."/>
            <person name="Mount S."/>
            <person name="Morishita T."/>
            <person name="Miura S."/>
            <person name="Nakayama A."/>
            <person name="Nishizaka S."/>
            <person name="Nomoto H."/>
            <person name="Ohta F."/>
            <person name="Oishi K."/>
            <person name="Rigoutsos I."/>
            <person name="Sano M."/>
            <person name="Sasaki A."/>
            <person name="Sasakura Y."/>
            <person name="Shoguchi E."/>
            <person name="Shin-i T."/>
            <person name="Spagnuolo A."/>
            <person name="Stainier D."/>
            <person name="Suzuki M.M."/>
            <person name="Tassy O."/>
            <person name="Takatori N."/>
            <person name="Tokuoka M."/>
            <person name="Yagi K."/>
            <person name="Yoshizaki F."/>
            <person name="Wada S."/>
            <person name="Zhang C."/>
            <person name="Hyatt P.D."/>
            <person name="Larimer F."/>
            <person name="Detter C."/>
            <person name="Doggett N."/>
            <person name="Glavina T."/>
            <person name="Hawkins T."/>
            <person name="Richardson P."/>
            <person name="Lucas S."/>
            <person name="Kohara Y."/>
            <person name="Levine M."/>
            <person name="Satoh N."/>
            <person name="Rokhsar D.S."/>
        </authorList>
    </citation>
    <scope>NUCLEOTIDE SEQUENCE [LARGE SCALE GENOMIC DNA]</scope>
</reference>
<accession>A0A1W2W5H5</accession>
<name>F7AC90_CIOIN</name>
<evidence type="ECO:0000256" key="1">
    <source>
        <dbReference type="SAM" id="SignalP"/>
    </source>
</evidence>
<keyword evidence="3" id="KW-1185">Reference proteome</keyword>
<reference evidence="2" key="3">
    <citation type="submission" date="2025-08" db="UniProtKB">
        <authorList>
            <consortium name="Ensembl"/>
        </authorList>
    </citation>
    <scope>IDENTIFICATION</scope>
</reference>
<dbReference type="PANTHER" id="PTHR35836:SF1">
    <property type="entry name" value="VCBS REPEAT-CONTAINING PROTEIN"/>
    <property type="match status" value="1"/>
</dbReference>
<dbReference type="OrthoDB" id="10022113at2759"/>
<evidence type="ECO:0000313" key="3">
    <source>
        <dbReference type="Proteomes" id="UP000008144"/>
    </source>
</evidence>
<dbReference type="PANTHER" id="PTHR35836">
    <property type="entry name" value="VCBS REPEAT-CONTAINING PROTEIN"/>
    <property type="match status" value="1"/>
</dbReference>
<dbReference type="GeneID" id="100177500"/>
<feature type="chain" id="PRO_5014090498" evidence="1">
    <location>
        <begin position="18"/>
        <end position="430"/>
    </location>
</feature>
<proteinExistence type="predicted"/>
<dbReference type="EMBL" id="EAAA01001507">
    <property type="status" value="NOT_ANNOTATED_CDS"/>
    <property type="molecule type" value="Genomic_DNA"/>
</dbReference>
<dbReference type="HOGENOM" id="CLU_051917_0_0_1"/>
<organism evidence="2 3">
    <name type="scientific">Ciona intestinalis</name>
    <name type="common">Transparent sea squirt</name>
    <name type="synonym">Ascidia intestinalis</name>
    <dbReference type="NCBI Taxonomy" id="7719"/>
    <lineage>
        <taxon>Eukaryota</taxon>
        <taxon>Metazoa</taxon>
        <taxon>Chordata</taxon>
        <taxon>Tunicata</taxon>
        <taxon>Ascidiacea</taxon>
        <taxon>Phlebobranchia</taxon>
        <taxon>Cionidae</taxon>
        <taxon>Ciona</taxon>
    </lineage>
</organism>
<reference evidence="2" key="4">
    <citation type="submission" date="2025-09" db="UniProtKB">
        <authorList>
            <consortium name="Ensembl"/>
        </authorList>
    </citation>
    <scope>IDENTIFICATION</scope>
</reference>
<dbReference type="Ensembl" id="ENSCINT00000007830.3">
    <property type="protein sequence ID" value="ENSCINP00000007830.3"/>
    <property type="gene ID" value="ENSCING00000003798.3"/>
</dbReference>
<dbReference type="InterPro" id="IPR028994">
    <property type="entry name" value="Integrin_alpha_N"/>
</dbReference>
<dbReference type="Proteomes" id="UP000008144">
    <property type="component" value="Chromosome 2"/>
</dbReference>